<reference evidence="2 3" key="1">
    <citation type="submission" date="2016-10" db="EMBL/GenBank/DDBJ databases">
        <authorList>
            <person name="de Groot N.N."/>
        </authorList>
    </citation>
    <scope>NUCLEOTIDE SEQUENCE [LARGE SCALE GENOMIC DNA]</scope>
    <source>
        <strain evidence="3">DSM 938 / 37b4</strain>
    </source>
</reference>
<dbReference type="InterPro" id="IPR029044">
    <property type="entry name" value="Nucleotide-diphossugar_trans"/>
</dbReference>
<dbReference type="CDD" id="cd00761">
    <property type="entry name" value="Glyco_tranf_GTA_type"/>
    <property type="match status" value="1"/>
</dbReference>
<evidence type="ECO:0000313" key="3">
    <source>
        <dbReference type="Proteomes" id="UP000183812"/>
    </source>
</evidence>
<dbReference type="Pfam" id="PF00535">
    <property type="entry name" value="Glycos_transf_2"/>
    <property type="match status" value="1"/>
</dbReference>
<dbReference type="Gene3D" id="3.90.550.10">
    <property type="entry name" value="Spore Coat Polysaccharide Biosynthesis Protein SpsA, Chain A"/>
    <property type="match status" value="1"/>
</dbReference>
<dbReference type="RefSeq" id="WP_139182364.1">
    <property type="nucleotide sequence ID" value="NZ_CP119563.1"/>
</dbReference>
<name>A0A1G7CG27_RHOCA</name>
<dbReference type="InterPro" id="IPR001173">
    <property type="entry name" value="Glyco_trans_2-like"/>
</dbReference>
<gene>
    <name evidence="2" type="ORF">SAMN04244550_00263</name>
</gene>
<dbReference type="PANTHER" id="PTHR40036:SF1">
    <property type="entry name" value="MACROCIN O-METHYLTRANSFERASE"/>
    <property type="match status" value="1"/>
</dbReference>
<evidence type="ECO:0000313" key="2">
    <source>
        <dbReference type="EMBL" id="SDE38332.1"/>
    </source>
</evidence>
<dbReference type="InterPro" id="IPR029063">
    <property type="entry name" value="SAM-dependent_MTases_sf"/>
</dbReference>
<proteinExistence type="predicted"/>
<dbReference type="InterPro" id="IPR008884">
    <property type="entry name" value="TylF_MeTrfase"/>
</dbReference>
<dbReference type="Proteomes" id="UP000183812">
    <property type="component" value="Unassembled WGS sequence"/>
</dbReference>
<dbReference type="Gene3D" id="3.40.50.150">
    <property type="entry name" value="Vaccinia Virus protein VP39"/>
    <property type="match status" value="1"/>
</dbReference>
<dbReference type="GO" id="GO:0016740">
    <property type="term" value="F:transferase activity"/>
    <property type="evidence" value="ECO:0007669"/>
    <property type="project" value="UniProtKB-KW"/>
</dbReference>
<feature type="domain" description="Glycosyltransferase 2-like" evidence="1">
    <location>
        <begin position="9"/>
        <end position="141"/>
    </location>
</feature>
<keyword evidence="2" id="KW-0808">Transferase</keyword>
<protein>
    <submittedName>
        <fullName evidence="2">Glycosyl transferase family 2</fullName>
    </submittedName>
</protein>
<dbReference type="AlphaFoldDB" id="A0A1G7CG27"/>
<accession>A0A1G7CG27</accession>
<evidence type="ECO:0000259" key="1">
    <source>
        <dbReference type="Pfam" id="PF00535"/>
    </source>
</evidence>
<dbReference type="EMBL" id="FNAY01000001">
    <property type="protein sequence ID" value="SDE38332.1"/>
    <property type="molecule type" value="Genomic_DNA"/>
</dbReference>
<dbReference type="Pfam" id="PF05711">
    <property type="entry name" value="TylF"/>
    <property type="match status" value="1"/>
</dbReference>
<sequence length="591" mass="64023">MTPKPPELSLIVISHEMARELPRTLYSLSPRYQQGIAAEDYEVIVIDNGSRQPPRAEDFADLGLNLRIERFTDPTPSPVRAINHGLGLAAAPLIGVSIDGARMASPGLLEACRRAARTDPMPVVSTLSFQIGPGPQWLTQQQGYDSAWEDRLLAGIDWQADGYRLFDISPFAENVGRGWFGPLSESNLLFLPRALWDALGGFDPAFESPGGGAANADLLWRALEHPGTRQVVVLGEGIFHQIHGGTHTNAGAAALEVHKRAAKEYYRLRGRIRVVDTERSYFGPVSRRAAEVYARQLAAGQTAAPRAVATPLRPGPEAGERYLDLLKAVLLNETGLETEVALDALRGRKDIPPAFWSETLYDVPGQLAPALAEKRRLRAQGLDTLTAQAGPPLGYTMIGRRRLDHLQDCVATVLAEAVAGDLMECGVWRGGACLLMKAMLDLAGAQDRNLWVADSFAGLPPPALPEDEGLDLSRDHAPALAVSQARVERAFADFGLLDARVRFLPGFFVDTLAGCAVEKLALLRLDGDLYSSTLQALEALYDRVAPGGFVIIDDYGGLGQCALAVDRFRAARGITAPLGMIDWTGAFWRKS</sequence>
<organism evidence="2 3">
    <name type="scientific">Rhodobacter capsulatus</name>
    <name type="common">Rhodopseudomonas capsulata</name>
    <dbReference type="NCBI Taxonomy" id="1061"/>
    <lineage>
        <taxon>Bacteria</taxon>
        <taxon>Pseudomonadati</taxon>
        <taxon>Pseudomonadota</taxon>
        <taxon>Alphaproteobacteria</taxon>
        <taxon>Rhodobacterales</taxon>
        <taxon>Rhodobacter group</taxon>
        <taxon>Rhodobacter</taxon>
    </lineage>
</organism>
<dbReference type="SUPFAM" id="SSF53335">
    <property type="entry name" value="S-adenosyl-L-methionine-dependent methyltransferases"/>
    <property type="match status" value="1"/>
</dbReference>
<dbReference type="SUPFAM" id="SSF53448">
    <property type="entry name" value="Nucleotide-diphospho-sugar transferases"/>
    <property type="match status" value="1"/>
</dbReference>
<dbReference type="PANTHER" id="PTHR40036">
    <property type="entry name" value="MACROCIN O-METHYLTRANSFERASE"/>
    <property type="match status" value="1"/>
</dbReference>
<dbReference type="OrthoDB" id="7690777at2"/>